<dbReference type="InterPro" id="IPR050218">
    <property type="entry name" value="LptD"/>
</dbReference>
<reference evidence="1 2" key="1">
    <citation type="submission" date="2019-07" db="EMBL/GenBank/DDBJ databases">
        <title>Complete Genome Sequence of Leptotrichia trevisanii Strain JMUB3870.</title>
        <authorList>
            <person name="Watanabe S."/>
            <person name="Cui L."/>
        </authorList>
    </citation>
    <scope>NUCLEOTIDE SEQUENCE [LARGE SCALE GENOMIC DNA]</scope>
    <source>
        <strain evidence="1 2">JMUB3870</strain>
    </source>
</reference>
<dbReference type="EMBL" id="AP019831">
    <property type="protein sequence ID" value="BBM44238.1"/>
    <property type="molecule type" value="Genomic_DNA"/>
</dbReference>
<dbReference type="RefSeq" id="WP_155282373.1">
    <property type="nucleotide sequence ID" value="NZ_AP019831.1"/>
</dbReference>
<sequence length="1228" mass="143654">MKRIRYKVLFILLFYIILFGKMNAAGQVIELETEKSTINLETEEINTEGNVTVKYGDFTINADKLRKIANKNILSGSGNVEFIQGSQIIKADNLIFDMDTKLAKIFNSESYDANVKLRYGGEETLAEGNKLIFIKNGWFTTSPYENPSYKINADELEIYPNRKAIARNIGLFAGGKTWFKLPYYVTSLKPASQRATLFPYIGMDSDRGLFGITGFDYDLGPLAQGFVDFELSTKKKLALKFSNDYSFWGNNSGNIFVNRVVVPIGNHRKEWDFKWNHKVTNTPKKAKEDRKFYDAGYGIWNLNYQNITTNLMYAINGNELKDDYTDFVDKYSHIGFWDFNINQELGQNGEFNAKYYWTQDKHALKALTEINDKIVEDDDLDPRRTDVDLYKSIKYTNGNTNVAITVDNEDFRDINPGYVGDLNSYRKKRSYGIDFRGPKIKFDYLNSDKDEYGELFGMRDRGDDKTIHWVQNVAYDKRKELGLTFGNYYPFRESDFFGYKPKTAYQNLTNTLYFGAQVKQVDVQKKEYEYDYTRDNENYNSLFLNSATADESRIYKVFQDNEIIRRPKKIIYEKYRSQRFNIGNDRIDIPIKNSFIGYNLAFENRDYSSLGVPEFRNGRKVEDLSSETGYKVARDASGEIIRQSPSMRIFTLDTRLFTTFFDNTSKKNNKYDVKVTNDATVTFQKTTAGSAMYNGFDIVEIPTNALGLRDDFRYQIGNITFNYNLTMRDDRHFQDDWLKNRYIRNYFKADIANKRFVSFDFSNNEQYEFENFKSERDFNREIQYGYLSDAGDNFLYRFNEKNKQLFPYNTSLGWNQKVYKESLKERTFGVNFNEWGFEYTNSINKTNDIYGNVATFGLPALKLKTNYHKLGFVYDTSKMKNKKFESDHYFRINFGFGKKIYRDLNNTPIVTSDDRYIRGNDYTTIGFLYKYENNSKPRYAADLDKKEKEKARETEIDITENQIKNTSMVRNSNTQEFSINNANKSSIDKILVNSDDRLFLSSEEEEAYKSYVEEENYRQNKFSLNDFNAKLQNLRSHKKYFQIGMDMQLDGSDAANPSGMKGFARINDLTFKVEAGYLEKMFVRYAFIMERPDRIYRKNATRNSTYDFRKHEFEGKYMFSNDPDKPWWIGGKIQYVQNGAPKSSDPEIYESSWYARKVNKLTLGMATLTHRFENVEWEIGAGMKWDKPNKKKLGYYPVVSLKFGVTPFPEKNAQFKYSGKGFEFGAGL</sequence>
<dbReference type="PANTHER" id="PTHR30189">
    <property type="entry name" value="LPS-ASSEMBLY PROTEIN"/>
    <property type="match status" value="1"/>
</dbReference>
<dbReference type="PANTHER" id="PTHR30189:SF1">
    <property type="entry name" value="LPS-ASSEMBLY PROTEIN LPTD"/>
    <property type="match status" value="1"/>
</dbReference>
<accession>A0A510JXY6</accession>
<evidence type="ECO:0000313" key="1">
    <source>
        <dbReference type="EMBL" id="BBM44238.1"/>
    </source>
</evidence>
<keyword evidence="2" id="KW-1185">Reference proteome</keyword>
<name>A0A510JXY6_9FUSO</name>
<organism evidence="1 2">
    <name type="scientific">Leptotrichia trevisanii</name>
    <dbReference type="NCBI Taxonomy" id="109328"/>
    <lineage>
        <taxon>Bacteria</taxon>
        <taxon>Fusobacteriati</taxon>
        <taxon>Fusobacteriota</taxon>
        <taxon>Fusobacteriia</taxon>
        <taxon>Fusobacteriales</taxon>
        <taxon>Leptotrichiaceae</taxon>
        <taxon>Leptotrichia</taxon>
    </lineage>
</organism>
<dbReference type="AlphaFoldDB" id="A0A510JXY6"/>
<dbReference type="Proteomes" id="UP000422644">
    <property type="component" value="Chromosome"/>
</dbReference>
<gene>
    <name evidence="1" type="ORF">JMUB3870_0345</name>
</gene>
<proteinExistence type="predicted"/>
<dbReference type="GO" id="GO:0009279">
    <property type="term" value="C:cell outer membrane"/>
    <property type="evidence" value="ECO:0007669"/>
    <property type="project" value="TreeGrafter"/>
</dbReference>
<dbReference type="OrthoDB" id="78058at2"/>
<dbReference type="GO" id="GO:1990351">
    <property type="term" value="C:transporter complex"/>
    <property type="evidence" value="ECO:0007669"/>
    <property type="project" value="TreeGrafter"/>
</dbReference>
<evidence type="ECO:0000313" key="2">
    <source>
        <dbReference type="Proteomes" id="UP000422644"/>
    </source>
</evidence>
<protein>
    <submittedName>
        <fullName evidence="1">Organic solvent tolerance protein</fullName>
    </submittedName>
</protein>